<keyword evidence="3 6" id="KW-0812">Transmembrane</keyword>
<feature type="transmembrane region" description="Helical" evidence="6">
    <location>
        <begin position="17"/>
        <end position="35"/>
    </location>
</feature>
<organism evidence="7 8">
    <name type="scientific">Thalassotalea litorea</name>
    <dbReference type="NCBI Taxonomy" id="2020715"/>
    <lineage>
        <taxon>Bacteria</taxon>
        <taxon>Pseudomonadati</taxon>
        <taxon>Pseudomonadota</taxon>
        <taxon>Gammaproteobacteria</taxon>
        <taxon>Alteromonadales</taxon>
        <taxon>Colwelliaceae</taxon>
        <taxon>Thalassotalea</taxon>
    </lineage>
</organism>
<feature type="transmembrane region" description="Helical" evidence="6">
    <location>
        <begin position="334"/>
        <end position="355"/>
    </location>
</feature>
<keyword evidence="4 6" id="KW-1133">Transmembrane helix</keyword>
<feature type="transmembrane region" description="Helical" evidence="6">
    <location>
        <begin position="82"/>
        <end position="105"/>
    </location>
</feature>
<accession>A0A5R9IUZ4</accession>
<dbReference type="Proteomes" id="UP000307790">
    <property type="component" value="Unassembled WGS sequence"/>
</dbReference>
<dbReference type="OrthoDB" id="4761876at2"/>
<feature type="transmembrane region" description="Helical" evidence="6">
    <location>
        <begin position="392"/>
        <end position="414"/>
    </location>
</feature>
<dbReference type="Pfam" id="PF13440">
    <property type="entry name" value="Polysacc_synt_3"/>
    <property type="match status" value="1"/>
</dbReference>
<feature type="transmembrane region" description="Helical" evidence="6">
    <location>
        <begin position="367"/>
        <end position="386"/>
    </location>
</feature>
<dbReference type="PANTHER" id="PTHR30250:SF26">
    <property type="entry name" value="PSMA PROTEIN"/>
    <property type="match status" value="1"/>
</dbReference>
<dbReference type="RefSeq" id="WP_138319429.1">
    <property type="nucleotide sequence ID" value="NZ_VCBC01000006.1"/>
</dbReference>
<comment type="subcellular location">
    <subcellularLocation>
        <location evidence="1">Cell membrane</location>
        <topology evidence="1">Multi-pass membrane protein</topology>
    </subcellularLocation>
</comment>
<evidence type="ECO:0000313" key="7">
    <source>
        <dbReference type="EMBL" id="TLU65768.1"/>
    </source>
</evidence>
<evidence type="ECO:0000256" key="1">
    <source>
        <dbReference type="ARBA" id="ARBA00004651"/>
    </source>
</evidence>
<evidence type="ECO:0000256" key="4">
    <source>
        <dbReference type="ARBA" id="ARBA00022989"/>
    </source>
</evidence>
<dbReference type="AlphaFoldDB" id="A0A5R9IUZ4"/>
<feature type="transmembrane region" description="Helical" evidence="6">
    <location>
        <begin position="125"/>
        <end position="151"/>
    </location>
</feature>
<feature type="transmembrane region" description="Helical" evidence="6">
    <location>
        <begin position="163"/>
        <end position="188"/>
    </location>
</feature>
<feature type="transmembrane region" description="Helical" evidence="6">
    <location>
        <begin position="41"/>
        <end position="62"/>
    </location>
</feature>
<evidence type="ECO:0000256" key="3">
    <source>
        <dbReference type="ARBA" id="ARBA00022692"/>
    </source>
</evidence>
<feature type="transmembrane region" description="Helical" evidence="6">
    <location>
        <begin position="456"/>
        <end position="478"/>
    </location>
</feature>
<evidence type="ECO:0000256" key="6">
    <source>
        <dbReference type="SAM" id="Phobius"/>
    </source>
</evidence>
<feature type="transmembrane region" description="Helical" evidence="6">
    <location>
        <begin position="426"/>
        <end position="444"/>
    </location>
</feature>
<dbReference type="GO" id="GO:0005886">
    <property type="term" value="C:plasma membrane"/>
    <property type="evidence" value="ECO:0007669"/>
    <property type="project" value="UniProtKB-SubCell"/>
</dbReference>
<dbReference type="EMBL" id="VCBC01000006">
    <property type="protein sequence ID" value="TLU65768.1"/>
    <property type="molecule type" value="Genomic_DNA"/>
</dbReference>
<reference evidence="7 8" key="1">
    <citation type="submission" date="2019-05" db="EMBL/GenBank/DDBJ databases">
        <title>Genome sequences of Thalassotalea litorea 1K03283.</title>
        <authorList>
            <person name="Zhang D."/>
        </authorList>
    </citation>
    <scope>NUCLEOTIDE SEQUENCE [LARGE SCALE GENOMIC DNA]</scope>
    <source>
        <strain evidence="7 8">MCCC 1K03283</strain>
    </source>
</reference>
<keyword evidence="8" id="KW-1185">Reference proteome</keyword>
<keyword evidence="5 6" id="KW-0472">Membrane</keyword>
<dbReference type="InterPro" id="IPR050833">
    <property type="entry name" value="Poly_Biosynth_Transport"/>
</dbReference>
<comment type="caution">
    <text evidence="7">The sequence shown here is derived from an EMBL/GenBank/DDBJ whole genome shotgun (WGS) entry which is preliminary data.</text>
</comment>
<dbReference type="PANTHER" id="PTHR30250">
    <property type="entry name" value="PST FAMILY PREDICTED COLANIC ACID TRANSPORTER"/>
    <property type="match status" value="1"/>
</dbReference>
<feature type="transmembrane region" description="Helical" evidence="6">
    <location>
        <begin position="304"/>
        <end position="328"/>
    </location>
</feature>
<gene>
    <name evidence="7" type="ORF">FE810_07600</name>
</gene>
<evidence type="ECO:0000256" key="5">
    <source>
        <dbReference type="ARBA" id="ARBA00023136"/>
    </source>
</evidence>
<keyword evidence="2" id="KW-1003">Cell membrane</keyword>
<name>A0A5R9IUZ4_9GAMM</name>
<evidence type="ECO:0000313" key="8">
    <source>
        <dbReference type="Proteomes" id="UP000307790"/>
    </source>
</evidence>
<protein>
    <submittedName>
        <fullName evidence="7">Uncharacterized protein</fullName>
    </submittedName>
</protein>
<evidence type="ECO:0000256" key="2">
    <source>
        <dbReference type="ARBA" id="ARBA00022475"/>
    </source>
</evidence>
<proteinExistence type="predicted"/>
<feature type="transmembrane region" description="Helical" evidence="6">
    <location>
        <begin position="265"/>
        <end position="284"/>
    </location>
</feature>
<sequence>MKELLLKSTVFRFLERFVLLVISLLLTPFMIKHLGEDGYGLWILILSVLTWFNVVNLGFPVAVQRNITLALEENDQGKVNQVFSTSIALFFVLGIFAAGGLLILAQFPQWLGVPGPMEVTVTYCFYFLTLKIVWGFLMNCLHGFYAAVLRFDIDANISSLNALLKAVGVFIFLPTLDIFGAVAATLAADAITNTYKLYWVKKNYPQLRFSKALISRAQFFNLFHFSKHVVAMGIARTINAKSDPVIVTRIFDVAAVTMFSIANRLAHHVEAFVGSVSGLFQPVFTRMVARGTNMERFFHQVTSLNIFICVTFFMPLYILSPLFIPLWVGEQFLPAAQLIGFFVFGYLCIAAGSGIKNVLLAQANHKWLSVANLIGAIVHIALSIYLAKDYGLMGVAMGTPIGFFVSELIIKCYLLKHYCQFRLWPIYIRFVSAVIILYGFGYPIKTWILQYSSPSWLSLLIFGAVLFPLVALMNYFLLLDRGVKDKLGAMLTQFRTSQQESKGVVK</sequence>